<dbReference type="PANTHER" id="PTHR10992">
    <property type="entry name" value="METHYLESTERASE FAMILY MEMBER"/>
    <property type="match status" value="1"/>
</dbReference>
<evidence type="ECO:0000256" key="1">
    <source>
        <dbReference type="ARBA" id="ARBA00022801"/>
    </source>
</evidence>
<sequence>MFSERVFLQYLCATVDFKRLLSLVFLLSWFKFHQEINGILPSFFLGDVNLLSFFSIMSEQNSQKIILVHGGGHGAWCWYKVLAMLRSQGYSVKAVDLAACGSDPRRMPEDVSTFDEYAQPLTDLMASVAEGEKVVLVGHSFGGLSLAKAMDAFPEKIAVAVFVTAIMPDTIHSPCYIFDQLFEQLPEKYAKIETKSIVIPGRSEPFIFSTLQPTLLASNLYQNCSFEDLTLAEIMVRPASIFREDLNNKPAFSEERYGSVDKVFIICGEDAMLTADFQHWMIQNNPVKEVMEIKEADHMAMLSKPKELCQCLTTIVSNYAKQAGPWSVAGQASVQEVGGSRARRSEAEKKRRLAFDRSREKHIKGEEMMSELNNLKIILVHGGGHGAWCWYKALAMLRSQGYSVTTVDLAVSGSDPRRMPEDVSSFDEYAQPLMDLMTSVAEGEKVVLVGHSFGGLSLAKAMDVFPEKIAVAVFVTAIMPDTVHSPWYIFEQFIEQLPDKFNGTETKSITIPGRSEPFVITTTNTEFLTGKLYQNCSFEDLTLASIMVRPSSLFQEDLSNKSAYSIERYGSVDKIFIICGDDAMLTADFQHWMIQNNPVKEVMEVKEADHMAMLSKPKELCQCLTKIISNYAC</sequence>
<comment type="caution">
    <text evidence="3">The sequence shown here is derived from an EMBL/GenBank/DDBJ whole genome shotgun (WGS) entry which is preliminary data.</text>
</comment>
<name>A0AAV7FU09_DENCH</name>
<dbReference type="GO" id="GO:0080030">
    <property type="term" value="F:methyl indole-3-acetate esterase activity"/>
    <property type="evidence" value="ECO:0007669"/>
    <property type="project" value="TreeGrafter"/>
</dbReference>
<dbReference type="GO" id="GO:0080032">
    <property type="term" value="F:methyl jasmonate esterase activity"/>
    <property type="evidence" value="ECO:0007669"/>
    <property type="project" value="TreeGrafter"/>
</dbReference>
<dbReference type="InterPro" id="IPR045889">
    <property type="entry name" value="MES/HNL"/>
</dbReference>
<dbReference type="FunFam" id="3.40.50.1820:FF:000051">
    <property type="entry name" value="(S)-hydroxynitrile lyase"/>
    <property type="match status" value="2"/>
</dbReference>
<proteinExistence type="predicted"/>
<dbReference type="GO" id="GO:0009694">
    <property type="term" value="P:jasmonic acid metabolic process"/>
    <property type="evidence" value="ECO:0007669"/>
    <property type="project" value="TreeGrafter"/>
</dbReference>
<dbReference type="PANTHER" id="PTHR10992:SF1083">
    <property type="entry name" value="METHYLESTERASE 1"/>
    <property type="match status" value="1"/>
</dbReference>
<evidence type="ECO:0000259" key="2">
    <source>
        <dbReference type="Pfam" id="PF12697"/>
    </source>
</evidence>
<dbReference type="InterPro" id="IPR000073">
    <property type="entry name" value="AB_hydrolase_1"/>
</dbReference>
<organism evidence="3 4">
    <name type="scientific">Dendrobium chrysotoxum</name>
    <name type="common">Orchid</name>
    <dbReference type="NCBI Taxonomy" id="161865"/>
    <lineage>
        <taxon>Eukaryota</taxon>
        <taxon>Viridiplantae</taxon>
        <taxon>Streptophyta</taxon>
        <taxon>Embryophyta</taxon>
        <taxon>Tracheophyta</taxon>
        <taxon>Spermatophyta</taxon>
        <taxon>Magnoliopsida</taxon>
        <taxon>Liliopsida</taxon>
        <taxon>Asparagales</taxon>
        <taxon>Orchidaceae</taxon>
        <taxon>Epidendroideae</taxon>
        <taxon>Malaxideae</taxon>
        <taxon>Dendrobiinae</taxon>
        <taxon>Dendrobium</taxon>
    </lineage>
</organism>
<evidence type="ECO:0000313" key="3">
    <source>
        <dbReference type="EMBL" id="KAH0453119.1"/>
    </source>
</evidence>
<keyword evidence="4" id="KW-1185">Reference proteome</keyword>
<evidence type="ECO:0000313" key="4">
    <source>
        <dbReference type="Proteomes" id="UP000775213"/>
    </source>
</evidence>
<dbReference type="InterPro" id="IPR029058">
    <property type="entry name" value="AB_hydrolase_fold"/>
</dbReference>
<dbReference type="SUPFAM" id="SSF53474">
    <property type="entry name" value="alpha/beta-Hydrolases"/>
    <property type="match status" value="2"/>
</dbReference>
<dbReference type="Pfam" id="PF12697">
    <property type="entry name" value="Abhydrolase_6"/>
    <property type="match status" value="2"/>
</dbReference>
<protein>
    <recommendedName>
        <fullName evidence="2">AB hydrolase-1 domain-containing protein</fullName>
    </recommendedName>
</protein>
<feature type="domain" description="AB hydrolase-1" evidence="2">
    <location>
        <begin position="377"/>
        <end position="620"/>
    </location>
</feature>
<feature type="domain" description="AB hydrolase-1" evidence="2">
    <location>
        <begin position="65"/>
        <end position="308"/>
    </location>
</feature>
<dbReference type="GO" id="GO:0080031">
    <property type="term" value="F:methyl salicylate esterase activity"/>
    <property type="evidence" value="ECO:0007669"/>
    <property type="project" value="TreeGrafter"/>
</dbReference>
<keyword evidence="1" id="KW-0378">Hydrolase</keyword>
<dbReference type="GO" id="GO:0009696">
    <property type="term" value="P:salicylic acid metabolic process"/>
    <property type="evidence" value="ECO:0007669"/>
    <property type="project" value="TreeGrafter"/>
</dbReference>
<dbReference type="Proteomes" id="UP000775213">
    <property type="component" value="Unassembled WGS sequence"/>
</dbReference>
<accession>A0AAV7FU09</accession>
<reference evidence="3 4" key="1">
    <citation type="journal article" date="2021" name="Hortic Res">
        <title>Chromosome-scale assembly of the Dendrobium chrysotoxum genome enhances the understanding of orchid evolution.</title>
        <authorList>
            <person name="Zhang Y."/>
            <person name="Zhang G.Q."/>
            <person name="Zhang D."/>
            <person name="Liu X.D."/>
            <person name="Xu X.Y."/>
            <person name="Sun W.H."/>
            <person name="Yu X."/>
            <person name="Zhu X."/>
            <person name="Wang Z.W."/>
            <person name="Zhao X."/>
            <person name="Zhong W.Y."/>
            <person name="Chen H."/>
            <person name="Yin W.L."/>
            <person name="Huang T."/>
            <person name="Niu S.C."/>
            <person name="Liu Z.J."/>
        </authorList>
    </citation>
    <scope>NUCLEOTIDE SEQUENCE [LARGE SCALE GENOMIC DNA]</scope>
    <source>
        <strain evidence="3">Lindl</strain>
    </source>
</reference>
<gene>
    <name evidence="3" type="ORF">IEQ34_017443</name>
</gene>
<dbReference type="EMBL" id="JAGFBR010000016">
    <property type="protein sequence ID" value="KAH0453119.1"/>
    <property type="molecule type" value="Genomic_DNA"/>
</dbReference>
<dbReference type="Gene3D" id="3.40.50.1820">
    <property type="entry name" value="alpha/beta hydrolase"/>
    <property type="match status" value="2"/>
</dbReference>
<dbReference type="AlphaFoldDB" id="A0AAV7FU09"/>